<comment type="caution">
    <text evidence="2">The sequence shown here is derived from an EMBL/GenBank/DDBJ whole genome shotgun (WGS) entry which is preliminary data.</text>
</comment>
<dbReference type="InterPro" id="IPR000073">
    <property type="entry name" value="AB_hydrolase_1"/>
</dbReference>
<dbReference type="Proteomes" id="UP001595947">
    <property type="component" value="Unassembled WGS sequence"/>
</dbReference>
<evidence type="ECO:0000313" key="3">
    <source>
        <dbReference type="Proteomes" id="UP001595947"/>
    </source>
</evidence>
<dbReference type="InterPro" id="IPR029058">
    <property type="entry name" value="AB_hydrolase_fold"/>
</dbReference>
<keyword evidence="3" id="KW-1185">Reference proteome</keyword>
<dbReference type="PANTHER" id="PTHR43433:SF5">
    <property type="entry name" value="AB HYDROLASE-1 DOMAIN-CONTAINING PROTEIN"/>
    <property type="match status" value="1"/>
</dbReference>
<dbReference type="EMBL" id="JBHSIV010000002">
    <property type="protein sequence ID" value="MFC5060949.1"/>
    <property type="molecule type" value="Genomic_DNA"/>
</dbReference>
<dbReference type="Gene3D" id="3.40.50.1820">
    <property type="entry name" value="alpha/beta hydrolase"/>
    <property type="match status" value="1"/>
</dbReference>
<dbReference type="SUPFAM" id="SSF53474">
    <property type="entry name" value="alpha/beta-Hydrolases"/>
    <property type="match status" value="1"/>
</dbReference>
<dbReference type="InterPro" id="IPR050471">
    <property type="entry name" value="AB_hydrolase"/>
</dbReference>
<dbReference type="GO" id="GO:0016787">
    <property type="term" value="F:hydrolase activity"/>
    <property type="evidence" value="ECO:0007669"/>
    <property type="project" value="UniProtKB-KW"/>
</dbReference>
<evidence type="ECO:0000259" key="1">
    <source>
        <dbReference type="Pfam" id="PF00561"/>
    </source>
</evidence>
<feature type="domain" description="AB hydrolase-1" evidence="1">
    <location>
        <begin position="23"/>
        <end position="269"/>
    </location>
</feature>
<gene>
    <name evidence="2" type="ORF">ACFPBZ_01930</name>
</gene>
<reference evidence="3" key="1">
    <citation type="journal article" date="2019" name="Int. J. Syst. Evol. Microbiol.">
        <title>The Global Catalogue of Microorganisms (GCM) 10K type strain sequencing project: providing services to taxonomists for standard genome sequencing and annotation.</title>
        <authorList>
            <consortium name="The Broad Institute Genomics Platform"/>
            <consortium name="The Broad Institute Genome Sequencing Center for Infectious Disease"/>
            <person name="Wu L."/>
            <person name="Ma J."/>
        </authorList>
    </citation>
    <scope>NUCLEOTIDE SEQUENCE [LARGE SCALE GENOMIC DNA]</scope>
    <source>
        <strain evidence="3">CGMCC 4.7093</strain>
    </source>
</reference>
<evidence type="ECO:0000313" key="2">
    <source>
        <dbReference type="EMBL" id="MFC5060949.1"/>
    </source>
</evidence>
<dbReference type="RefSeq" id="WP_378034306.1">
    <property type="nucleotide sequence ID" value="NZ_JBHSIV010000002.1"/>
</dbReference>
<keyword evidence="2" id="KW-0378">Hydrolase</keyword>
<dbReference type="Pfam" id="PF00561">
    <property type="entry name" value="Abhydrolase_1"/>
    <property type="match status" value="1"/>
</dbReference>
<dbReference type="PANTHER" id="PTHR43433">
    <property type="entry name" value="HYDROLASE, ALPHA/BETA FOLD FAMILY PROTEIN"/>
    <property type="match status" value="1"/>
</dbReference>
<proteinExistence type="predicted"/>
<protein>
    <submittedName>
        <fullName evidence="2">Alpha/beta fold hydrolase</fullName>
    </submittedName>
</protein>
<sequence length="294" mass="31275">MERHVAAGDIRLCTTTTGDPADPTVLLVMGLGLSYDWWREDFCDALAGRGLHVVRFDNRDVGRSTHLTGPGISPWGFLTRRARPVYTLGDMADDAAAVIDAHGGTAHVVGASLGAMVAQEVAIRHPGRTLSLTSIMGRPGDGRTGKVSWRRVPDFLRPPAADPVEDMVRSFRRIGSVSRTAEDDEDVRTTMRRAAGREATVPHDGQGGGRQLAACVAERDRTADLRALTMPALVVHGDADTVIRPSGGRATAAAVPGAELLELPGMGHDLARATWPAVIDGIARTVGRSSRTRA</sequence>
<accession>A0ABV9YEW7</accession>
<name>A0ABV9YEW7_9PSEU</name>
<organism evidence="2 3">
    <name type="scientific">Actinomycetospora atypica</name>
    <dbReference type="NCBI Taxonomy" id="1290095"/>
    <lineage>
        <taxon>Bacteria</taxon>
        <taxon>Bacillati</taxon>
        <taxon>Actinomycetota</taxon>
        <taxon>Actinomycetes</taxon>
        <taxon>Pseudonocardiales</taxon>
        <taxon>Pseudonocardiaceae</taxon>
        <taxon>Actinomycetospora</taxon>
    </lineage>
</organism>